<dbReference type="AlphaFoldDB" id="A0A6A6W7Z0"/>
<name>A0A6A6W7Z0_9PEZI</name>
<gene>
    <name evidence="3" type="ORF">EJ05DRAFT_538316</name>
</gene>
<dbReference type="Proteomes" id="UP000799437">
    <property type="component" value="Unassembled WGS sequence"/>
</dbReference>
<evidence type="ECO:0000256" key="1">
    <source>
        <dbReference type="ARBA" id="ARBA00022679"/>
    </source>
</evidence>
<proteinExistence type="inferred from homology"/>
<dbReference type="GO" id="GO:0004659">
    <property type="term" value="F:prenyltransferase activity"/>
    <property type="evidence" value="ECO:0007669"/>
    <property type="project" value="InterPro"/>
</dbReference>
<sequence length="276" mass="31160">MKRYEEYRVDAFYPTIELATGAQVSDIEHEVVEPLTVPLGQIGLFTNDYRSYDGEVQTREQIGDPLTNSIDITLRDRTSTVDEAKATIHVRTINDEGRFLQARKKLYALKRSYRRAQEAFLDPCAAGARGNHCFCAVLSRYGMCKADMDDWVDWLAIPAAEIENGIARPVVVPLRQTERTDDSVLRRSRPATKIPFRKSQSINNASHMRVAAVKRARSVQRTDCLDVVLEELGTLFVGQSWDVYWIESHISGAIQAALRKLEKLSGLVEVEVSSLE</sequence>
<accession>A0A6A6W7Z0</accession>
<dbReference type="Pfam" id="PF00348">
    <property type="entry name" value="polyprenyl_synt"/>
    <property type="match status" value="1"/>
</dbReference>
<protein>
    <submittedName>
        <fullName evidence="3">Uncharacterized protein</fullName>
    </submittedName>
</protein>
<evidence type="ECO:0000313" key="4">
    <source>
        <dbReference type="Proteomes" id="UP000799437"/>
    </source>
</evidence>
<evidence type="ECO:0000256" key="2">
    <source>
        <dbReference type="RuleBase" id="RU004466"/>
    </source>
</evidence>
<organism evidence="3 4">
    <name type="scientific">Pseudovirgaria hyperparasitica</name>
    <dbReference type="NCBI Taxonomy" id="470096"/>
    <lineage>
        <taxon>Eukaryota</taxon>
        <taxon>Fungi</taxon>
        <taxon>Dikarya</taxon>
        <taxon>Ascomycota</taxon>
        <taxon>Pezizomycotina</taxon>
        <taxon>Dothideomycetes</taxon>
        <taxon>Dothideomycetes incertae sedis</taxon>
        <taxon>Acrospermales</taxon>
        <taxon>Acrospermaceae</taxon>
        <taxon>Pseudovirgaria</taxon>
    </lineage>
</organism>
<dbReference type="Gene3D" id="1.10.600.10">
    <property type="entry name" value="Farnesyl Diphosphate Synthase"/>
    <property type="match status" value="2"/>
</dbReference>
<dbReference type="GO" id="GO:0008299">
    <property type="term" value="P:isoprenoid biosynthetic process"/>
    <property type="evidence" value="ECO:0007669"/>
    <property type="project" value="InterPro"/>
</dbReference>
<reference evidence="3" key="1">
    <citation type="journal article" date="2020" name="Stud. Mycol.">
        <title>101 Dothideomycetes genomes: a test case for predicting lifestyles and emergence of pathogens.</title>
        <authorList>
            <person name="Haridas S."/>
            <person name="Albert R."/>
            <person name="Binder M."/>
            <person name="Bloem J."/>
            <person name="Labutti K."/>
            <person name="Salamov A."/>
            <person name="Andreopoulos B."/>
            <person name="Baker S."/>
            <person name="Barry K."/>
            <person name="Bills G."/>
            <person name="Bluhm B."/>
            <person name="Cannon C."/>
            <person name="Castanera R."/>
            <person name="Culley D."/>
            <person name="Daum C."/>
            <person name="Ezra D."/>
            <person name="Gonzalez J."/>
            <person name="Henrissat B."/>
            <person name="Kuo A."/>
            <person name="Liang C."/>
            <person name="Lipzen A."/>
            <person name="Lutzoni F."/>
            <person name="Magnuson J."/>
            <person name="Mondo S."/>
            <person name="Nolan M."/>
            <person name="Ohm R."/>
            <person name="Pangilinan J."/>
            <person name="Park H.-J."/>
            <person name="Ramirez L."/>
            <person name="Alfaro M."/>
            <person name="Sun H."/>
            <person name="Tritt A."/>
            <person name="Yoshinaga Y."/>
            <person name="Zwiers L.-H."/>
            <person name="Turgeon B."/>
            <person name="Goodwin S."/>
            <person name="Spatafora J."/>
            <person name="Crous P."/>
            <person name="Grigoriev I."/>
        </authorList>
    </citation>
    <scope>NUCLEOTIDE SEQUENCE</scope>
    <source>
        <strain evidence="3">CBS 121739</strain>
    </source>
</reference>
<dbReference type="GO" id="GO:0046165">
    <property type="term" value="P:alcohol biosynthetic process"/>
    <property type="evidence" value="ECO:0007669"/>
    <property type="project" value="UniProtKB-ARBA"/>
</dbReference>
<dbReference type="GO" id="GO:0043386">
    <property type="term" value="P:mycotoxin biosynthetic process"/>
    <property type="evidence" value="ECO:0007669"/>
    <property type="project" value="UniProtKB-ARBA"/>
</dbReference>
<comment type="similarity">
    <text evidence="2">Belongs to the FPP/GGPP synthase family.</text>
</comment>
<dbReference type="InterPro" id="IPR000092">
    <property type="entry name" value="Polyprenyl_synt"/>
</dbReference>
<dbReference type="GeneID" id="54490499"/>
<keyword evidence="4" id="KW-1185">Reference proteome</keyword>
<dbReference type="EMBL" id="ML996572">
    <property type="protein sequence ID" value="KAF2758070.1"/>
    <property type="molecule type" value="Genomic_DNA"/>
</dbReference>
<dbReference type="RefSeq" id="XP_033600521.1">
    <property type="nucleotide sequence ID" value="XM_033749445.1"/>
</dbReference>
<dbReference type="SUPFAM" id="SSF48576">
    <property type="entry name" value="Terpenoid synthases"/>
    <property type="match status" value="2"/>
</dbReference>
<keyword evidence="1 2" id="KW-0808">Transferase</keyword>
<evidence type="ECO:0000313" key="3">
    <source>
        <dbReference type="EMBL" id="KAF2758070.1"/>
    </source>
</evidence>
<dbReference type="InterPro" id="IPR008949">
    <property type="entry name" value="Isoprenoid_synthase_dom_sf"/>
</dbReference>